<evidence type="ECO:0000313" key="2">
    <source>
        <dbReference type="EMBL" id="CAF9909775.1"/>
    </source>
</evidence>
<dbReference type="Proteomes" id="UP000664521">
    <property type="component" value="Unassembled WGS sequence"/>
</dbReference>
<evidence type="ECO:0000256" key="1">
    <source>
        <dbReference type="SAM" id="MobiDB-lite"/>
    </source>
</evidence>
<dbReference type="OrthoDB" id="3794209at2759"/>
<reference evidence="2" key="1">
    <citation type="submission" date="2021-03" db="EMBL/GenBank/DDBJ databases">
        <authorList>
            <person name="Tagirdzhanova G."/>
        </authorList>
    </citation>
    <scope>NUCLEOTIDE SEQUENCE</scope>
</reference>
<accession>A0A8H3I710</accession>
<dbReference type="EMBL" id="CAJPDS010000008">
    <property type="protein sequence ID" value="CAF9909775.1"/>
    <property type="molecule type" value="Genomic_DNA"/>
</dbReference>
<dbReference type="SUPFAM" id="SSF55729">
    <property type="entry name" value="Acyl-CoA N-acyltransferases (Nat)"/>
    <property type="match status" value="1"/>
</dbReference>
<dbReference type="Gene3D" id="3.40.630.30">
    <property type="match status" value="1"/>
</dbReference>
<proteinExistence type="predicted"/>
<feature type="compositionally biased region" description="Low complexity" evidence="1">
    <location>
        <begin position="19"/>
        <end position="38"/>
    </location>
</feature>
<evidence type="ECO:0000313" key="3">
    <source>
        <dbReference type="Proteomes" id="UP000664521"/>
    </source>
</evidence>
<organism evidence="2 3">
    <name type="scientific">Heterodermia speciosa</name>
    <dbReference type="NCBI Taxonomy" id="116794"/>
    <lineage>
        <taxon>Eukaryota</taxon>
        <taxon>Fungi</taxon>
        <taxon>Dikarya</taxon>
        <taxon>Ascomycota</taxon>
        <taxon>Pezizomycotina</taxon>
        <taxon>Lecanoromycetes</taxon>
        <taxon>OSLEUM clade</taxon>
        <taxon>Lecanoromycetidae</taxon>
        <taxon>Caliciales</taxon>
        <taxon>Physciaceae</taxon>
        <taxon>Heterodermia</taxon>
    </lineage>
</organism>
<feature type="region of interest" description="Disordered" evidence="1">
    <location>
        <begin position="1"/>
        <end position="38"/>
    </location>
</feature>
<name>A0A8H3I710_9LECA</name>
<gene>
    <name evidence="2" type="ORF">HETSPECPRED_009517</name>
</gene>
<sequence length="289" mass="31897">MKYKKRLPASIGPQSLMEPLSSPSHPLTTTTLSTPQLSTSPHLPALYNLINTAFEHSHRTGHRTVLLTERRLQIPTQLLEELGPNGFCILAFEASEPHDPNDDSNNEKPGKLIATASAKPYTPRSTEPAEAGSLVSEINMLFKRTRGLEGNSPAQPPVLPVLNSSSLFPEEDGKEVEEGIPTWEILTMGVDPALQGRGIASWMLGFTIEEIRKRLDQPRKEKQEADEVGGKEEWKGQKVKILLSTMKELNEGYYQRKGWKTTAERRFEAGVGGSEEGFGIVDMVRVVGG</sequence>
<protein>
    <recommendedName>
        <fullName evidence="4">N-acetyltransferase domain-containing protein</fullName>
    </recommendedName>
</protein>
<dbReference type="InterPro" id="IPR016181">
    <property type="entry name" value="Acyl_CoA_acyltransferase"/>
</dbReference>
<comment type="caution">
    <text evidence="2">The sequence shown here is derived from an EMBL/GenBank/DDBJ whole genome shotgun (WGS) entry which is preliminary data.</text>
</comment>
<evidence type="ECO:0008006" key="4">
    <source>
        <dbReference type="Google" id="ProtNLM"/>
    </source>
</evidence>
<dbReference type="AlphaFoldDB" id="A0A8H3I710"/>
<dbReference type="CDD" id="cd04301">
    <property type="entry name" value="NAT_SF"/>
    <property type="match status" value="1"/>
</dbReference>
<keyword evidence="3" id="KW-1185">Reference proteome</keyword>